<evidence type="ECO:0000313" key="3">
    <source>
        <dbReference type="EMBL" id="JAP86365.1"/>
    </source>
</evidence>
<dbReference type="PANTHER" id="PTHR24252">
    <property type="entry name" value="ACROSIN-RELATED"/>
    <property type="match status" value="1"/>
</dbReference>
<dbReference type="PRINTS" id="PR00722">
    <property type="entry name" value="CHYMOTRYPSIN"/>
</dbReference>
<dbReference type="SMART" id="SM00020">
    <property type="entry name" value="Tryp_SPc"/>
    <property type="match status" value="1"/>
</dbReference>
<evidence type="ECO:0000259" key="2">
    <source>
        <dbReference type="PROSITE" id="PS50240"/>
    </source>
</evidence>
<reference evidence="3" key="1">
    <citation type="journal article" date="2016" name="Ticks Tick Borne Dis.">
        <title>De novo assembly and annotation of the salivary gland transcriptome of Rhipicephalus appendiculatus male and female ticks during blood feeding.</title>
        <authorList>
            <person name="de Castro M.H."/>
            <person name="de Klerk D."/>
            <person name="Pienaar R."/>
            <person name="Latif A.A."/>
            <person name="Rees D.J."/>
            <person name="Mans B.J."/>
        </authorList>
    </citation>
    <scope>NUCLEOTIDE SEQUENCE</scope>
    <source>
        <tissue evidence="3">Salivary glands</tissue>
    </source>
</reference>
<dbReference type="AlphaFoldDB" id="A0A131Z6F0"/>
<sequence length="199" mass="22143">MGRWVGVKHTLCSMATANYSRLIWKPFLMKNIYPQNHSVTLHNYDIALLKLDVPVNFTDKMRPICLPEKDTNSLRHGECFATGWGQTRGSGSFAKLKQAHMSELPFDECRQRGGLVFRHIEEHYTFCAGDPQGAYGVCHGDSGGPLFCSKDGIGWTVQGVANSVLKSTDSGTLCGVGSDSFWSRVSSHLPWIHHTIRVM</sequence>
<dbReference type="GO" id="GO:0004252">
    <property type="term" value="F:serine-type endopeptidase activity"/>
    <property type="evidence" value="ECO:0007669"/>
    <property type="project" value="InterPro"/>
</dbReference>
<dbReference type="InterPro" id="IPR001314">
    <property type="entry name" value="Peptidase_S1A"/>
</dbReference>
<dbReference type="Gene3D" id="2.40.10.10">
    <property type="entry name" value="Trypsin-like serine proteases"/>
    <property type="match status" value="1"/>
</dbReference>
<protein>
    <submittedName>
        <fullName evidence="3">Midgut serine proteinase-2</fullName>
    </submittedName>
</protein>
<organism evidence="3">
    <name type="scientific">Rhipicephalus appendiculatus</name>
    <name type="common">Brown ear tick</name>
    <dbReference type="NCBI Taxonomy" id="34631"/>
    <lineage>
        <taxon>Eukaryota</taxon>
        <taxon>Metazoa</taxon>
        <taxon>Ecdysozoa</taxon>
        <taxon>Arthropoda</taxon>
        <taxon>Chelicerata</taxon>
        <taxon>Arachnida</taxon>
        <taxon>Acari</taxon>
        <taxon>Parasitiformes</taxon>
        <taxon>Ixodida</taxon>
        <taxon>Ixodoidea</taxon>
        <taxon>Ixodidae</taxon>
        <taxon>Rhipicephalinae</taxon>
        <taxon>Rhipicephalus</taxon>
        <taxon>Rhipicephalus</taxon>
    </lineage>
</organism>
<dbReference type="PROSITE" id="PS50240">
    <property type="entry name" value="TRYPSIN_DOM"/>
    <property type="match status" value="1"/>
</dbReference>
<accession>A0A131Z6F0</accession>
<dbReference type="EMBL" id="GEDV01002192">
    <property type="protein sequence ID" value="JAP86365.1"/>
    <property type="molecule type" value="Transcribed_RNA"/>
</dbReference>
<dbReference type="InterPro" id="IPR033116">
    <property type="entry name" value="TRYPSIN_SER"/>
</dbReference>
<dbReference type="PANTHER" id="PTHR24252:SF7">
    <property type="entry name" value="HYALIN"/>
    <property type="match status" value="1"/>
</dbReference>
<dbReference type="Pfam" id="PF00089">
    <property type="entry name" value="Trypsin"/>
    <property type="match status" value="1"/>
</dbReference>
<evidence type="ECO:0000256" key="1">
    <source>
        <dbReference type="ARBA" id="ARBA00023157"/>
    </source>
</evidence>
<dbReference type="InterPro" id="IPR009003">
    <property type="entry name" value="Peptidase_S1_PA"/>
</dbReference>
<dbReference type="SUPFAM" id="SSF50494">
    <property type="entry name" value="Trypsin-like serine proteases"/>
    <property type="match status" value="1"/>
</dbReference>
<feature type="domain" description="Peptidase S1" evidence="2">
    <location>
        <begin position="32"/>
        <end position="197"/>
    </location>
</feature>
<name>A0A131Z6F0_RHIAP</name>
<dbReference type="InterPro" id="IPR001254">
    <property type="entry name" value="Trypsin_dom"/>
</dbReference>
<dbReference type="CDD" id="cd00190">
    <property type="entry name" value="Tryp_SPc"/>
    <property type="match status" value="1"/>
</dbReference>
<keyword evidence="1" id="KW-1015">Disulfide bond</keyword>
<dbReference type="InterPro" id="IPR043504">
    <property type="entry name" value="Peptidase_S1_PA_chymotrypsin"/>
</dbReference>
<proteinExistence type="predicted"/>
<dbReference type="GO" id="GO:0006508">
    <property type="term" value="P:proteolysis"/>
    <property type="evidence" value="ECO:0007669"/>
    <property type="project" value="InterPro"/>
</dbReference>
<dbReference type="PROSITE" id="PS00135">
    <property type="entry name" value="TRYPSIN_SER"/>
    <property type="match status" value="1"/>
</dbReference>